<accession>A0A837KZV8</accession>
<dbReference type="PANTHER" id="PTHR37813">
    <property type="entry name" value="FELS-2 PROPHAGE PROTEIN"/>
    <property type="match status" value="1"/>
</dbReference>
<feature type="region of interest" description="Disordered" evidence="3">
    <location>
        <begin position="1094"/>
        <end position="1120"/>
    </location>
</feature>
<dbReference type="Pfam" id="PF10145">
    <property type="entry name" value="PhageMin_Tail"/>
    <property type="match status" value="1"/>
</dbReference>
<gene>
    <name evidence="5" type="ORF">WA04_04230</name>
</gene>
<feature type="domain" description="Phage tail tape measure protein" evidence="4">
    <location>
        <begin position="210"/>
        <end position="411"/>
    </location>
</feature>
<keyword evidence="2" id="KW-0175">Coiled coil</keyword>
<organism evidence="5 6">
    <name type="scientific">Streptococcus agalactiae</name>
    <dbReference type="NCBI Taxonomy" id="1311"/>
    <lineage>
        <taxon>Bacteria</taxon>
        <taxon>Bacillati</taxon>
        <taxon>Bacillota</taxon>
        <taxon>Bacilli</taxon>
        <taxon>Lactobacillales</taxon>
        <taxon>Streptococcaceae</taxon>
        <taxon>Streptococcus</taxon>
    </lineage>
</organism>
<reference evidence="5 6" key="1">
    <citation type="journal article" date="2015" name="PLoS ONE">
        <title>Genomic analysis reveals the molecular basis for capsule loss in the group B streptococcus population.</title>
        <authorList>
            <consortium name="DEVANI Consortium"/>
            <person name="Rosini R."/>
            <person name="Campisi E."/>
            <person name="De Chiara M."/>
            <person name="Tettelin H."/>
            <person name="Rinaudo D."/>
            <person name="Toniolo C."/>
            <person name="Metruccio M."/>
            <person name="Guidotti S."/>
            <person name="Sorensen U.B."/>
            <person name="Kilian M."/>
            <person name="Ramirez M."/>
            <person name="Janulczyk R."/>
            <person name="Donati C."/>
            <person name="Grandi G."/>
            <person name="Margarit I."/>
        </authorList>
    </citation>
    <scope>NUCLEOTIDE SEQUENCE [LARGE SCALE GENOMIC DNA]</scope>
    <source>
        <strain evidence="5 6">DK-B-USS-215</strain>
    </source>
</reference>
<evidence type="ECO:0000256" key="1">
    <source>
        <dbReference type="ARBA" id="ARBA00022612"/>
    </source>
</evidence>
<evidence type="ECO:0000256" key="2">
    <source>
        <dbReference type="SAM" id="Coils"/>
    </source>
</evidence>
<proteinExistence type="predicted"/>
<dbReference type="EMBL" id="LBKL01000050">
    <property type="protein sequence ID" value="KLL40286.1"/>
    <property type="molecule type" value="Genomic_DNA"/>
</dbReference>
<protein>
    <submittedName>
        <fullName evidence="5">Phage tail protein</fullName>
    </submittedName>
</protein>
<feature type="coiled-coil region" evidence="2">
    <location>
        <begin position="64"/>
        <end position="126"/>
    </location>
</feature>
<keyword evidence="1" id="KW-1188">Viral release from host cell</keyword>
<dbReference type="Proteomes" id="UP000035346">
    <property type="component" value="Unassembled WGS sequence"/>
</dbReference>
<evidence type="ECO:0000256" key="3">
    <source>
        <dbReference type="SAM" id="MobiDB-lite"/>
    </source>
</evidence>
<dbReference type="InterPro" id="IPR010090">
    <property type="entry name" value="Phage_tape_meas"/>
</dbReference>
<dbReference type="PANTHER" id="PTHR37813:SF1">
    <property type="entry name" value="FELS-2 PROPHAGE PROTEIN"/>
    <property type="match status" value="1"/>
</dbReference>
<evidence type="ECO:0000259" key="4">
    <source>
        <dbReference type="Pfam" id="PF10145"/>
    </source>
</evidence>
<evidence type="ECO:0000313" key="6">
    <source>
        <dbReference type="Proteomes" id="UP000035346"/>
    </source>
</evidence>
<dbReference type="RefSeq" id="WP_000526769.1">
    <property type="nucleotide sequence ID" value="NZ_LBKL01000050.1"/>
</dbReference>
<sequence>MGNIGDLVATATLDIAPFMANTRNLKTYMKTLDNSLKAVENSFKGHGSRVKGLKAVYAETGSALKGYQELLKRQSQKYSELKESIGDVDKATAKQKKSLINAKSAMMETAAKVSELQSRLKALATETSVFTRFGNAAEQAGKKMRSFGDSVSGVGAAFTKGVTAPIAAGAGYAIKAAIEYEDAFAGVKKTVDEVKDSNGKVIYSYDMLSKGIRQMAKEIPASTTEISHVAEAAGQLGIKTKDILGFTRVMIDMGKSTNLSSEEAATALARFANITQLDPSRYSNLGSSIVELGNNFATTEKEIVEMGLRLAGTGKVVGLTDPQILGLATAMSSVGIEAEAGGSAFSRVMQKINTQVLSSGEDLWKFAKIAGKSADEFAASWKKNPQEAIIDFVKGLKRFKEEGKDVTAYLKDMDINSVREIDTLQRLAGAGDLLGDAFKSANKGFSENKALMNEANKRYETTASKLQMLKNQVNDVAIEFGGPLIDALRDGLEASRPFIKGVADLAKSFSSLDKEQQRQIIKWGLIAAASGPALSIFGKGVGVIGGTIQGLGRLSKTLGDLSGSMSAARTGTAALGASAGGATTAISGMSGAAALLGNPLTWGVILGGAAAVAVGYFAKKAYEAHQRTQEWGTKVNQVQANELQAFKDKVDKTNQSMAGFRGGADQVNAVKTAFQGLVTEIEKLENKDLSKNVKLAEQLGFSQETIEQMKKSSRQTIDNVKQMSDEVINIYQNASNEHRRLTEEENAVVLANQNELINVQLSKLNYSAKEKKAITKAMNGELEALNSQQLTKALEVTEKWIKAENKSYQKLKSGLKKAYDSIKGDDEAAVKAREEIHKKQQQLEADHYLKMEAYGKRYAEIQKKLLKGTAKYLDPQLQQAMVNDVKKQMKELGLSYEELMKKTTKAASKAQEVNTMWARTTKKSTEDQKVANSQWNSLVWNPKTGKLKTNAKEEVAKALEAEGGWDRLKFIAKNANLETNARITIAEVLVETGKWDALKPEDKKLIVDGHQGIQAIVESEEHLKIWNSLPEDVKRILGDNKDFLDKKGVATKALENWNSLSPKQQKLLAKDMTSSDVEKAKKAVNSIVQKKPTSIKAKNDTKPDVNSAQRAIDSAKQRQPISIRARNDAGGVIEQLLASIPRTVTIGIAAAAANAFKFANGTDYHPGGFAMVNDQKGPLYKELVTLPNGQSFIPYGRNVVLPLPRGSKVMKASMTRDYMYDLGIPKYANGIGFENTKVANITQRMREIPHNTASPKSSERIYKMLDELLTVLKSTKNNGVIEQALDIAEQAIERPVELYLQDGQWVGRIADRITSYQTQRNSTNNRMKGALN</sequence>
<name>A0A837KZV8_STRAG</name>
<evidence type="ECO:0000313" key="5">
    <source>
        <dbReference type="EMBL" id="KLL40286.1"/>
    </source>
</evidence>
<dbReference type="NCBIfam" id="TIGR01760">
    <property type="entry name" value="tape_meas_TP901"/>
    <property type="match status" value="1"/>
</dbReference>
<comment type="caution">
    <text evidence="5">The sequence shown here is derived from an EMBL/GenBank/DDBJ whole genome shotgun (WGS) entry which is preliminary data.</text>
</comment>